<dbReference type="RefSeq" id="WP_014151730.1">
    <property type="nucleotide sequence ID" value="NC_016113.1"/>
</dbReference>
<dbReference type="EMBL" id="CP003229">
    <property type="protein sequence ID" value="AEW98633.1"/>
    <property type="molecule type" value="Genomic_DNA"/>
</dbReference>
<geneLocation type="plasmid" evidence="1 2">
    <name>pSCATT</name>
</geneLocation>
<evidence type="ECO:0008006" key="3">
    <source>
        <dbReference type="Google" id="ProtNLM"/>
    </source>
</evidence>
<organism evidence="1 2">
    <name type="scientific">Streptantibioticus cattleyicolor (strain ATCC 35852 / DSM 46488 / JCM 4925 / NBRC 14057 / NRRL 8057)</name>
    <name type="common">Streptomyces cattleya</name>
    <dbReference type="NCBI Taxonomy" id="1003195"/>
    <lineage>
        <taxon>Bacteria</taxon>
        <taxon>Bacillati</taxon>
        <taxon>Actinomycetota</taxon>
        <taxon>Actinomycetes</taxon>
        <taxon>Kitasatosporales</taxon>
        <taxon>Streptomycetaceae</taxon>
        <taxon>Streptantibioticus</taxon>
    </lineage>
</organism>
<dbReference type="Proteomes" id="UP000007842">
    <property type="component" value="Plasmid pSCATT"/>
</dbReference>
<evidence type="ECO:0000313" key="2">
    <source>
        <dbReference type="Proteomes" id="UP000007842"/>
    </source>
</evidence>
<dbReference type="PATRIC" id="fig|1003195.11.peg.1243"/>
<keyword evidence="1" id="KW-0614">Plasmid</keyword>
<evidence type="ECO:0000313" key="1">
    <source>
        <dbReference type="EMBL" id="AEW98633.1"/>
    </source>
</evidence>
<accession>G8XFZ4</accession>
<dbReference type="InterPro" id="IPR017853">
    <property type="entry name" value="GH"/>
</dbReference>
<sequence>MRTKGITYDTGFFPGGRNTRTDFDPATVAREMAVIARELRCTAVRITGGDLERLTVAARYAAAERLQVWFSPFPCELTRAEMLPLYARCAERAEELRAGGARVVLVLGCESTLFAKGFVPGDTVYDRVAAITEQTPGVRALREELPRLLNPFLAEAAATARERFGGPVTYASGPWEEADWTPFDIVAVDAYRDRRNADRFPEVLDRYPAHGKPVAATEFGCATYRGAGDRGGNGWDVLLATDADDRLPAGLVRDEREQVRYFHEVLAAYERAGWDAAFWFTFAGYGLTSSADPRHDLDLGSFGVVRFLPADERDGARPGTDWAPKAVFTAMAETYGRR</sequence>
<proteinExistence type="predicted"/>
<dbReference type="SUPFAM" id="SSF51445">
    <property type="entry name" value="(Trans)glycosidases"/>
    <property type="match status" value="1"/>
</dbReference>
<dbReference type="OrthoDB" id="151193at2"/>
<dbReference type="Gene3D" id="3.20.20.80">
    <property type="entry name" value="Glycosidases"/>
    <property type="match status" value="1"/>
</dbReference>
<accession>F8JJU0</accession>
<dbReference type="KEGG" id="scy:SCATT_p04400"/>
<protein>
    <recommendedName>
        <fullName evidence="3">Abortive infection protein</fullName>
    </recommendedName>
</protein>
<keyword evidence="2" id="KW-1185">Reference proteome</keyword>
<reference evidence="2" key="1">
    <citation type="submission" date="2011-12" db="EMBL/GenBank/DDBJ databases">
        <title>Complete genome sequence of Streptomyces cattleya strain DSM 46488.</title>
        <authorList>
            <person name="Ou H.-Y."/>
            <person name="Li P."/>
            <person name="Zhao C."/>
            <person name="O'Hagan D."/>
            <person name="Deng Z."/>
        </authorList>
    </citation>
    <scope>NUCLEOTIDE SEQUENCE [LARGE SCALE GENOMIC DNA]</scope>
    <source>
        <strain evidence="2">ATCC 35852 / DSM 46488 / JCM 4925 / NBRC 14057 / NRRL 8057</strain>
        <plasmid evidence="2">Plasmid pSCATT</plasmid>
    </source>
</reference>
<dbReference type="KEGG" id="sct:SCAT_p1283"/>
<dbReference type="HOGENOM" id="CLU_047695_0_0_11"/>
<gene>
    <name evidence="1" type="ordered locus">SCATT_p04400</name>
</gene>
<dbReference type="AlphaFoldDB" id="F8JJU0"/>
<name>F8JJU0_STREN</name>